<reference evidence="3" key="2">
    <citation type="submission" date="2011-02" db="EMBL/GenBank/DDBJ databases">
        <title>The complete genome of Syntrophobotulus glycolicus DSM 8271.</title>
        <authorList>
            <person name="Lucas S."/>
            <person name="Copeland A."/>
            <person name="Lapidus A."/>
            <person name="Bruce D."/>
            <person name="Goodwin L."/>
            <person name="Pitluck S."/>
            <person name="Kyrpides N."/>
            <person name="Mavromatis K."/>
            <person name="Pagani I."/>
            <person name="Ivanova N."/>
            <person name="Mikhailova N."/>
            <person name="Chertkov O."/>
            <person name="Held B."/>
            <person name="Detter J.C."/>
            <person name="Tapia R."/>
            <person name="Han C."/>
            <person name="Land M."/>
            <person name="Hauser L."/>
            <person name="Markowitz V."/>
            <person name="Cheng J.-F."/>
            <person name="Hugenholtz P."/>
            <person name="Woyke T."/>
            <person name="Wu D."/>
            <person name="Spring S."/>
            <person name="Schroeder M."/>
            <person name="Brambilla E."/>
            <person name="Klenk H.-P."/>
            <person name="Eisen J.A."/>
        </authorList>
    </citation>
    <scope>NUCLEOTIDE SEQUENCE [LARGE SCALE GENOMIC DNA]</scope>
    <source>
        <strain evidence="3">DSM 8271 / FlGlyR</strain>
    </source>
</reference>
<dbReference type="AlphaFoldDB" id="F0SYF0"/>
<gene>
    <name evidence="2" type="ordered locus">Sgly_2791</name>
</gene>
<dbReference type="HOGENOM" id="CLU_151785_1_0_9"/>
<dbReference type="EMBL" id="CP002547">
    <property type="protein sequence ID" value="ADY57062.1"/>
    <property type="molecule type" value="Genomic_DNA"/>
</dbReference>
<accession>F0SYF0</accession>
<organism evidence="2 3">
    <name type="scientific">Syntrophobotulus glycolicus (strain DSM 8271 / FlGlyR)</name>
    <dbReference type="NCBI Taxonomy" id="645991"/>
    <lineage>
        <taxon>Bacteria</taxon>
        <taxon>Bacillati</taxon>
        <taxon>Bacillota</taxon>
        <taxon>Clostridia</taxon>
        <taxon>Eubacteriales</taxon>
        <taxon>Desulfitobacteriaceae</taxon>
        <taxon>Syntrophobotulus</taxon>
    </lineage>
</organism>
<dbReference type="InterPro" id="IPR016772">
    <property type="entry name" value="UCP020408"/>
</dbReference>
<keyword evidence="3" id="KW-1185">Reference proteome</keyword>
<proteinExistence type="inferred from homology"/>
<reference evidence="2 3" key="1">
    <citation type="journal article" date="2011" name="Stand. Genomic Sci.">
        <title>Complete genome sequence of Syntrophobotulus glycolicus type strain (FlGlyR).</title>
        <authorList>
            <person name="Han C."/>
            <person name="Mwirichia R."/>
            <person name="Chertkov O."/>
            <person name="Held B."/>
            <person name="Lapidus A."/>
            <person name="Nolan M."/>
            <person name="Lucas S."/>
            <person name="Hammon N."/>
            <person name="Deshpande S."/>
            <person name="Cheng J.F."/>
            <person name="Tapia R."/>
            <person name="Goodwin L."/>
            <person name="Pitluck S."/>
            <person name="Huntemann M."/>
            <person name="Liolios K."/>
            <person name="Ivanova N."/>
            <person name="Pagani I."/>
            <person name="Mavromatis K."/>
            <person name="Ovchinikova G."/>
            <person name="Pati A."/>
            <person name="Chen A."/>
            <person name="Palaniappan K."/>
            <person name="Land M."/>
            <person name="Hauser L."/>
            <person name="Brambilla E.M."/>
            <person name="Rohde M."/>
            <person name="Spring S."/>
            <person name="Sikorski J."/>
            <person name="Goker M."/>
            <person name="Woyke T."/>
            <person name="Bristow J."/>
            <person name="Eisen J.A."/>
            <person name="Markowitz V."/>
            <person name="Hugenholtz P."/>
            <person name="Kyrpides N.C."/>
            <person name="Klenk H.P."/>
            <person name="Detter J.C."/>
        </authorList>
    </citation>
    <scope>NUCLEOTIDE SEQUENCE [LARGE SCALE GENOMIC DNA]</scope>
    <source>
        <strain evidence="3">DSM 8271 / FlGlyR</strain>
    </source>
</reference>
<evidence type="ECO:0008006" key="4">
    <source>
        <dbReference type="Google" id="ProtNLM"/>
    </source>
</evidence>
<name>F0SYF0_SYNGF</name>
<dbReference type="STRING" id="645991.Sgly_2791"/>
<sequence>MRVLIVGADRMGNITSKLRERGFEEITHWCGRSKTFWKKSIPIDVAQVIIFCDFIDHNTMRNVRQQAKANDIPIVYSKRAISHQRLIV</sequence>
<comment type="similarity">
    <text evidence="1">Belongs to the UPF0751 family.</text>
</comment>
<evidence type="ECO:0000313" key="3">
    <source>
        <dbReference type="Proteomes" id="UP000007488"/>
    </source>
</evidence>
<dbReference type="eggNOG" id="COG4378">
    <property type="taxonomic scope" value="Bacteria"/>
</dbReference>
<dbReference type="Proteomes" id="UP000007488">
    <property type="component" value="Chromosome"/>
</dbReference>
<protein>
    <recommendedName>
        <fullName evidence="4">Dihydroorotate dehydrogenase</fullName>
    </recommendedName>
</protein>
<dbReference type="Pfam" id="PF10087">
    <property type="entry name" value="DUF2325"/>
    <property type="match status" value="1"/>
</dbReference>
<evidence type="ECO:0000256" key="1">
    <source>
        <dbReference type="ARBA" id="ARBA00007189"/>
    </source>
</evidence>
<evidence type="ECO:0000313" key="2">
    <source>
        <dbReference type="EMBL" id="ADY57062.1"/>
    </source>
</evidence>
<dbReference type="KEGG" id="sgy:Sgly_2791"/>